<organism evidence="3">
    <name type="scientific">Amphimedon queenslandica</name>
    <name type="common">Sponge</name>
    <dbReference type="NCBI Taxonomy" id="400682"/>
    <lineage>
        <taxon>Eukaryota</taxon>
        <taxon>Metazoa</taxon>
        <taxon>Porifera</taxon>
        <taxon>Demospongiae</taxon>
        <taxon>Heteroscleromorpha</taxon>
        <taxon>Haplosclerida</taxon>
        <taxon>Niphatidae</taxon>
        <taxon>Amphimedon</taxon>
    </lineage>
</organism>
<dbReference type="STRING" id="400682.A0A1X7VM97"/>
<dbReference type="OrthoDB" id="6424451at2759"/>
<protein>
    <recommendedName>
        <fullName evidence="5">Heme-binding protein 2-like</fullName>
    </recommendedName>
</protein>
<dbReference type="InterPro" id="IPR011256">
    <property type="entry name" value="Reg_factor_effector_dom_sf"/>
</dbReference>
<dbReference type="PANTHER" id="PTHR11220:SF72">
    <property type="entry name" value="HEME-BINDING PROTEIN 2-LIKE ISOFORM X2"/>
    <property type="match status" value="1"/>
</dbReference>
<dbReference type="EnsemblMetazoa" id="XM_003383603.3">
    <property type="protein sequence ID" value="XP_003383651.1"/>
    <property type="gene ID" value="LOC100634347"/>
</dbReference>
<reference evidence="3" key="2">
    <citation type="submission" date="2017-05" db="UniProtKB">
        <authorList>
            <consortium name="EnsemblMetazoa"/>
        </authorList>
    </citation>
    <scope>IDENTIFICATION</scope>
</reference>
<evidence type="ECO:0000256" key="2">
    <source>
        <dbReference type="SAM" id="SignalP"/>
    </source>
</evidence>
<dbReference type="AlphaFoldDB" id="A0A1X7VM97"/>
<sequence>MKMKFLVVLAALITLSLAASIRDEPSFCHGLDCPKYTVTRKIDDYEERQYEPSKWVGTTITSDSYSQATEEGFKKLFDYIEGANKDGIKIPMASPVAVKIVPLPQGQSNYTVLFFVPFAYQSNTSIPTDPTLSIASLPALTAYVGQFGGYMSDKVEQEETTKLKNAMTKYGVQFVQQYSFAAGYDPPFRVIGRHNEVWLIGA</sequence>
<dbReference type="KEGG" id="aqu:100634347"/>
<dbReference type="PANTHER" id="PTHR11220">
    <property type="entry name" value="HEME-BINDING PROTEIN-RELATED"/>
    <property type="match status" value="1"/>
</dbReference>
<evidence type="ECO:0000313" key="3">
    <source>
        <dbReference type="EnsemblMetazoa" id="Aqu2.1.41009_001"/>
    </source>
</evidence>
<evidence type="ECO:0000256" key="1">
    <source>
        <dbReference type="ARBA" id="ARBA00009817"/>
    </source>
</evidence>
<evidence type="ECO:0000313" key="4">
    <source>
        <dbReference type="Proteomes" id="UP000007879"/>
    </source>
</evidence>
<feature type="signal peptide" evidence="2">
    <location>
        <begin position="1"/>
        <end position="18"/>
    </location>
</feature>
<dbReference type="EnsemblMetazoa" id="Aqu2.1.41009_001">
    <property type="protein sequence ID" value="Aqu2.1.41009_001"/>
    <property type="gene ID" value="Aqu2.1.41009"/>
</dbReference>
<comment type="similarity">
    <text evidence="1">Belongs to the HEBP family.</text>
</comment>
<dbReference type="Pfam" id="PF04832">
    <property type="entry name" value="SOUL"/>
    <property type="match status" value="1"/>
</dbReference>
<dbReference type="Proteomes" id="UP000007879">
    <property type="component" value="Unassembled WGS sequence"/>
</dbReference>
<proteinExistence type="inferred from homology"/>
<dbReference type="InterPro" id="IPR006917">
    <property type="entry name" value="SOUL_heme-bd"/>
</dbReference>
<dbReference type="SUPFAM" id="SSF55136">
    <property type="entry name" value="Probable bacterial effector-binding domain"/>
    <property type="match status" value="1"/>
</dbReference>
<dbReference type="OMA" id="VYDSPWR"/>
<gene>
    <name evidence="3" type="primary">100634347</name>
</gene>
<name>A0A1X7VM97_AMPQE</name>
<dbReference type="GO" id="GO:0020037">
    <property type="term" value="F:heme binding"/>
    <property type="evidence" value="ECO:0007669"/>
    <property type="project" value="TreeGrafter"/>
</dbReference>
<reference evidence="4" key="1">
    <citation type="journal article" date="2010" name="Nature">
        <title>The Amphimedon queenslandica genome and the evolution of animal complexity.</title>
        <authorList>
            <person name="Srivastava M."/>
            <person name="Simakov O."/>
            <person name="Chapman J."/>
            <person name="Fahey B."/>
            <person name="Gauthier M.E."/>
            <person name="Mitros T."/>
            <person name="Richards G.S."/>
            <person name="Conaco C."/>
            <person name="Dacre M."/>
            <person name="Hellsten U."/>
            <person name="Larroux C."/>
            <person name="Putnam N.H."/>
            <person name="Stanke M."/>
            <person name="Adamska M."/>
            <person name="Darling A."/>
            <person name="Degnan S.M."/>
            <person name="Oakley T.H."/>
            <person name="Plachetzki D.C."/>
            <person name="Zhai Y."/>
            <person name="Adamski M."/>
            <person name="Calcino A."/>
            <person name="Cummins S.F."/>
            <person name="Goodstein D.M."/>
            <person name="Harris C."/>
            <person name="Jackson D.J."/>
            <person name="Leys S.P."/>
            <person name="Shu S."/>
            <person name="Woodcroft B.J."/>
            <person name="Vervoort M."/>
            <person name="Kosik K.S."/>
            <person name="Manning G."/>
            <person name="Degnan B.M."/>
            <person name="Rokhsar D.S."/>
        </authorList>
    </citation>
    <scope>NUCLEOTIDE SEQUENCE [LARGE SCALE GENOMIC DNA]</scope>
</reference>
<dbReference type="InParanoid" id="A0A1X7VM97"/>
<dbReference type="eggNOG" id="ENOG502RXJR">
    <property type="taxonomic scope" value="Eukaryota"/>
</dbReference>
<dbReference type="FunFam" id="3.20.80.10:FF:000015">
    <property type="entry name" value="Heme-binding protein soul2"/>
    <property type="match status" value="1"/>
</dbReference>
<evidence type="ECO:0008006" key="5">
    <source>
        <dbReference type="Google" id="ProtNLM"/>
    </source>
</evidence>
<feature type="chain" id="PRO_5010871318" description="Heme-binding protein 2-like" evidence="2">
    <location>
        <begin position="19"/>
        <end position="202"/>
    </location>
</feature>
<dbReference type="Gene3D" id="3.20.80.10">
    <property type="entry name" value="Regulatory factor, effector binding domain"/>
    <property type="match status" value="1"/>
</dbReference>
<accession>A0A1X7VM97</accession>
<keyword evidence="2" id="KW-0732">Signal</keyword>
<keyword evidence="4" id="KW-1185">Reference proteome</keyword>